<evidence type="ECO:0000313" key="3">
    <source>
        <dbReference type="EMBL" id="SBW05155.1"/>
    </source>
</evidence>
<keyword evidence="2" id="KW-1133">Transmembrane helix</keyword>
<protein>
    <submittedName>
        <fullName evidence="3">Uncharacterized protein</fullName>
    </submittedName>
</protein>
<feature type="region of interest" description="Disordered" evidence="1">
    <location>
        <begin position="41"/>
        <end position="60"/>
    </location>
</feature>
<organism evidence="3">
    <name type="scientific">uncultured Eubacteriales bacterium</name>
    <dbReference type="NCBI Taxonomy" id="172733"/>
    <lineage>
        <taxon>Bacteria</taxon>
        <taxon>Bacillati</taxon>
        <taxon>Bacillota</taxon>
        <taxon>Clostridia</taxon>
        <taxon>Eubacteriales</taxon>
        <taxon>environmental samples</taxon>
    </lineage>
</organism>
<keyword evidence="2" id="KW-0812">Transmembrane</keyword>
<reference evidence="3" key="1">
    <citation type="submission" date="2016-04" db="EMBL/GenBank/DDBJ databases">
        <authorList>
            <person name="Evans L.H."/>
            <person name="Alamgir A."/>
            <person name="Owens N."/>
            <person name="Weber N.D."/>
            <person name="Virtaneva K."/>
            <person name="Barbian K."/>
            <person name="Babar A."/>
            <person name="Rosenke K."/>
        </authorList>
    </citation>
    <scope>NUCLEOTIDE SEQUENCE</scope>
    <source>
        <strain evidence="3">86</strain>
    </source>
</reference>
<gene>
    <name evidence="3" type="ORF">KL86CLO1_11996</name>
</gene>
<dbReference type="AlphaFoldDB" id="A0A212K0W7"/>
<dbReference type="EMBL" id="FLUN01000001">
    <property type="protein sequence ID" value="SBW05155.1"/>
    <property type="molecule type" value="Genomic_DNA"/>
</dbReference>
<accession>A0A212K0W7</accession>
<name>A0A212K0W7_9FIRM</name>
<proteinExistence type="predicted"/>
<feature type="transmembrane region" description="Helical" evidence="2">
    <location>
        <begin position="7"/>
        <end position="31"/>
    </location>
</feature>
<evidence type="ECO:0000256" key="1">
    <source>
        <dbReference type="SAM" id="MobiDB-lite"/>
    </source>
</evidence>
<keyword evidence="2" id="KW-0472">Membrane</keyword>
<sequence>MEGKNRTIFVVLIAVVIVVAVFSSFGLNLFMPGTPDVYLPDVTDSAGEDPGPGGTGDPDRYVRVDVTPETVQDVIRTMVPLQPKSFHRTVKVQTALGDGTMGTTTNNVWEDFGWTMVESVWPSGVTEHTIVGDGKVYRWFSGDWTYKEWDGEDRDANMAQRIPTYEDVLDLDKKLITATGYEDRDGLPCVYVEVGENELGNRERYWVSVESGLLVAAETRKGEETILLMSSGTVESPVQQGKSFALPDGTVLHTVGS</sequence>
<evidence type="ECO:0000256" key="2">
    <source>
        <dbReference type="SAM" id="Phobius"/>
    </source>
</evidence>